<organism evidence="3">
    <name type="scientific">Selaginella moellendorffii</name>
    <name type="common">Spikemoss</name>
    <dbReference type="NCBI Taxonomy" id="88036"/>
    <lineage>
        <taxon>Eukaryota</taxon>
        <taxon>Viridiplantae</taxon>
        <taxon>Streptophyta</taxon>
        <taxon>Embryophyta</taxon>
        <taxon>Tracheophyta</taxon>
        <taxon>Lycopodiopsida</taxon>
        <taxon>Selaginellales</taxon>
        <taxon>Selaginellaceae</taxon>
        <taxon>Selaginella</taxon>
    </lineage>
</organism>
<dbReference type="GO" id="GO:0016779">
    <property type="term" value="F:nucleotidyltransferase activity"/>
    <property type="evidence" value="ECO:0000318"/>
    <property type="project" value="GO_Central"/>
</dbReference>
<dbReference type="InterPro" id="IPR053177">
    <property type="entry name" value="ADP-glucose_phosphorylase"/>
</dbReference>
<feature type="transmembrane region" description="Helical" evidence="1">
    <location>
        <begin position="323"/>
        <end position="340"/>
    </location>
</feature>
<keyword evidence="1" id="KW-0812">Transmembrane</keyword>
<dbReference type="HOGENOM" id="CLU_793207_0_0_1"/>
<dbReference type="AlphaFoldDB" id="D8SL18"/>
<keyword evidence="1" id="KW-1133">Transmembrane helix</keyword>
<dbReference type="InParanoid" id="D8SL18"/>
<proteinExistence type="predicted"/>
<evidence type="ECO:0000313" key="2">
    <source>
        <dbReference type="EMBL" id="EFJ14948.1"/>
    </source>
</evidence>
<reference evidence="2 3" key="1">
    <citation type="journal article" date="2011" name="Science">
        <title>The Selaginella genome identifies genetic changes associated with the evolution of vascular plants.</title>
        <authorList>
            <person name="Banks J.A."/>
            <person name="Nishiyama T."/>
            <person name="Hasebe M."/>
            <person name="Bowman J.L."/>
            <person name="Gribskov M."/>
            <person name="dePamphilis C."/>
            <person name="Albert V.A."/>
            <person name="Aono N."/>
            <person name="Aoyama T."/>
            <person name="Ambrose B.A."/>
            <person name="Ashton N.W."/>
            <person name="Axtell M.J."/>
            <person name="Barker E."/>
            <person name="Barker M.S."/>
            <person name="Bennetzen J.L."/>
            <person name="Bonawitz N.D."/>
            <person name="Chapple C."/>
            <person name="Cheng C."/>
            <person name="Correa L.G."/>
            <person name="Dacre M."/>
            <person name="DeBarry J."/>
            <person name="Dreyer I."/>
            <person name="Elias M."/>
            <person name="Engstrom E.M."/>
            <person name="Estelle M."/>
            <person name="Feng L."/>
            <person name="Finet C."/>
            <person name="Floyd S.K."/>
            <person name="Frommer W.B."/>
            <person name="Fujita T."/>
            <person name="Gramzow L."/>
            <person name="Gutensohn M."/>
            <person name="Harholt J."/>
            <person name="Hattori M."/>
            <person name="Heyl A."/>
            <person name="Hirai T."/>
            <person name="Hiwatashi Y."/>
            <person name="Ishikawa M."/>
            <person name="Iwata M."/>
            <person name="Karol K.G."/>
            <person name="Koehler B."/>
            <person name="Kolukisaoglu U."/>
            <person name="Kubo M."/>
            <person name="Kurata T."/>
            <person name="Lalonde S."/>
            <person name="Li K."/>
            <person name="Li Y."/>
            <person name="Litt A."/>
            <person name="Lyons E."/>
            <person name="Manning G."/>
            <person name="Maruyama T."/>
            <person name="Michael T.P."/>
            <person name="Mikami K."/>
            <person name="Miyazaki S."/>
            <person name="Morinaga S."/>
            <person name="Murata T."/>
            <person name="Mueller-Roeber B."/>
            <person name="Nelson D.R."/>
            <person name="Obara M."/>
            <person name="Oguri Y."/>
            <person name="Olmstead R.G."/>
            <person name="Onodera N."/>
            <person name="Petersen B.L."/>
            <person name="Pils B."/>
            <person name="Prigge M."/>
            <person name="Rensing S.A."/>
            <person name="Riano-Pachon D.M."/>
            <person name="Roberts A.W."/>
            <person name="Sato Y."/>
            <person name="Scheller H.V."/>
            <person name="Schulz B."/>
            <person name="Schulz C."/>
            <person name="Shakirov E.V."/>
            <person name="Shibagaki N."/>
            <person name="Shinohara N."/>
            <person name="Shippen D.E."/>
            <person name="Soerensen I."/>
            <person name="Sotooka R."/>
            <person name="Sugimoto N."/>
            <person name="Sugita M."/>
            <person name="Sumikawa N."/>
            <person name="Tanurdzic M."/>
            <person name="Theissen G."/>
            <person name="Ulvskov P."/>
            <person name="Wakazuki S."/>
            <person name="Weng J.K."/>
            <person name="Willats W.W."/>
            <person name="Wipf D."/>
            <person name="Wolf P.G."/>
            <person name="Yang L."/>
            <person name="Zimmer A.D."/>
            <person name="Zhu Q."/>
            <person name="Mitros T."/>
            <person name="Hellsten U."/>
            <person name="Loque D."/>
            <person name="Otillar R."/>
            <person name="Salamov A."/>
            <person name="Schmutz J."/>
            <person name="Shapiro H."/>
            <person name="Lindquist E."/>
            <person name="Lucas S."/>
            <person name="Rokhsar D."/>
            <person name="Grigoriev I.V."/>
        </authorList>
    </citation>
    <scope>NUCLEOTIDE SEQUENCE [LARGE SCALE GENOMIC DNA]</scope>
</reference>
<dbReference type="InterPro" id="IPR036265">
    <property type="entry name" value="HIT-like_sf"/>
</dbReference>
<gene>
    <name evidence="2" type="ORF">SELMODRAFT_423245</name>
</gene>
<dbReference type="STRING" id="88036.D8SL18"/>
<keyword evidence="1" id="KW-0472">Membrane</keyword>
<keyword evidence="3" id="KW-1185">Reference proteome</keyword>
<name>D8SL18_SELML</name>
<dbReference type="Proteomes" id="UP000001514">
    <property type="component" value="Unassembled WGS sequence"/>
</dbReference>
<evidence type="ECO:0000256" key="1">
    <source>
        <dbReference type="SAM" id="Phobius"/>
    </source>
</evidence>
<evidence type="ECO:0008006" key="4">
    <source>
        <dbReference type="Google" id="ProtNLM"/>
    </source>
</evidence>
<dbReference type="EMBL" id="GL377625">
    <property type="protein sequence ID" value="EFJ14948.1"/>
    <property type="molecule type" value="Genomic_DNA"/>
</dbReference>
<dbReference type="eggNOG" id="KOG2958">
    <property type="taxonomic scope" value="Eukaryota"/>
</dbReference>
<dbReference type="SUPFAM" id="SSF54197">
    <property type="entry name" value="HIT-like"/>
    <property type="match status" value="1"/>
</dbReference>
<sequence>MGDRLLCWRQSALRFVQSQWCGGNHSCPFCRNHEGISKIGFHDLLMIQIQRATAAAKNPQQERTLQSSALTASLSRNRSRFIDQSSGFVSVAPFEARFPFETWIIPINHSSNFEETSDSEIGDLARLLHLTLKKIVQQFPGAPYNYVLYNNPFCEETKTEYFHWYIAILPRLGVLGGFELATGWTINTVRIFLIIQAMPDNFSRIAREVRDIHAHCALSIEFFYGFSQSLCTWFSILKLAVTNDTERFYKLSGNERDYSRILVLIATYDGLLDQRISLIDQRIVHTGVKSQKVGSIKQVLIILCLVNGVISCKWLYVSVLNKWIFMMMFFGNFFTTWLILDNKLSSKTFL</sequence>
<evidence type="ECO:0000313" key="3">
    <source>
        <dbReference type="Proteomes" id="UP000001514"/>
    </source>
</evidence>
<feature type="transmembrane region" description="Helical" evidence="1">
    <location>
        <begin position="299"/>
        <end position="317"/>
    </location>
</feature>
<dbReference type="KEGG" id="smo:SELMODRAFT_423245"/>
<dbReference type="Gene3D" id="3.30.428.10">
    <property type="entry name" value="HIT-like"/>
    <property type="match status" value="1"/>
</dbReference>
<dbReference type="Gramene" id="EFJ14948">
    <property type="protein sequence ID" value="EFJ14948"/>
    <property type="gene ID" value="SELMODRAFT_423245"/>
</dbReference>
<dbReference type="PANTHER" id="PTHR42763">
    <property type="entry name" value="ADP-GLUCOSE PHOSPHORYLASE"/>
    <property type="match status" value="1"/>
</dbReference>
<dbReference type="PANTHER" id="PTHR42763:SF2">
    <property type="entry name" value="ADP-GLUCOSE PHOSPHORYLASE"/>
    <property type="match status" value="1"/>
</dbReference>
<protein>
    <recommendedName>
        <fullName evidence="4">Galactose-1-phosphate uridyl transferase N-terminal domain-containing protein</fullName>
    </recommendedName>
</protein>
<accession>D8SL18</accession>